<keyword evidence="3" id="KW-1185">Reference proteome</keyword>
<feature type="domain" description="NAD-dependent epimerase/dehydratase" evidence="1">
    <location>
        <begin position="4"/>
        <end position="230"/>
    </location>
</feature>
<dbReference type="InterPro" id="IPR050177">
    <property type="entry name" value="Lipid_A_modif_metabolic_enz"/>
</dbReference>
<dbReference type="EMBL" id="JAAXYO010000165">
    <property type="protein sequence ID" value="MBU2788830.1"/>
    <property type="molecule type" value="Genomic_DNA"/>
</dbReference>
<dbReference type="PANTHER" id="PTHR43245">
    <property type="entry name" value="BIFUNCTIONAL POLYMYXIN RESISTANCE PROTEIN ARNA"/>
    <property type="match status" value="1"/>
</dbReference>
<evidence type="ECO:0000313" key="3">
    <source>
        <dbReference type="Proteomes" id="UP001197378"/>
    </source>
</evidence>
<dbReference type="Gene3D" id="3.40.50.720">
    <property type="entry name" value="NAD(P)-binding Rossmann-like Domain"/>
    <property type="match status" value="1"/>
</dbReference>
<organism evidence="2 3">
    <name type="scientific">Igneacidithiobacillus copahuensis</name>
    <dbReference type="NCBI Taxonomy" id="2724909"/>
    <lineage>
        <taxon>Bacteria</taxon>
        <taxon>Pseudomonadati</taxon>
        <taxon>Pseudomonadota</taxon>
        <taxon>Acidithiobacillia</taxon>
        <taxon>Acidithiobacillales</taxon>
        <taxon>Acidithiobacillaceae</taxon>
        <taxon>Igneacidithiobacillus</taxon>
    </lineage>
</organism>
<dbReference type="SUPFAM" id="SSF51735">
    <property type="entry name" value="NAD(P)-binding Rossmann-fold domains"/>
    <property type="match status" value="1"/>
</dbReference>
<proteinExistence type="predicted"/>
<dbReference type="RefSeq" id="WP_215870906.1">
    <property type="nucleotide sequence ID" value="NZ_JAAXYO010000165.1"/>
</dbReference>
<protein>
    <submittedName>
        <fullName evidence="2">NAD-dependent epimerase/dehydratase family protein</fullName>
    </submittedName>
</protein>
<reference evidence="2" key="1">
    <citation type="journal article" date="2021" name="ISME J.">
        <title>Genomic evolution of the class Acidithiobacillia: deep-branching Proteobacteria living in extreme acidic conditions.</title>
        <authorList>
            <person name="Moya-Beltran A."/>
            <person name="Beard S."/>
            <person name="Rojas-Villalobos C."/>
            <person name="Issotta F."/>
            <person name="Gallardo Y."/>
            <person name="Ulloa R."/>
            <person name="Giaveno A."/>
            <person name="Degli Esposti M."/>
            <person name="Johnson D.B."/>
            <person name="Quatrini R."/>
        </authorList>
    </citation>
    <scope>NUCLEOTIDE SEQUENCE</scope>
    <source>
        <strain evidence="2">VAN18-1</strain>
    </source>
</reference>
<dbReference type="InterPro" id="IPR036291">
    <property type="entry name" value="NAD(P)-bd_dom_sf"/>
</dbReference>
<comment type="caution">
    <text evidence="2">The sequence shown here is derived from an EMBL/GenBank/DDBJ whole genome shotgun (WGS) entry which is preliminary data.</text>
</comment>
<evidence type="ECO:0000259" key="1">
    <source>
        <dbReference type="Pfam" id="PF01370"/>
    </source>
</evidence>
<dbReference type="Pfam" id="PF01370">
    <property type="entry name" value="Epimerase"/>
    <property type="match status" value="1"/>
</dbReference>
<dbReference type="Proteomes" id="UP001197378">
    <property type="component" value="Unassembled WGS sequence"/>
</dbReference>
<accession>A0AAE2YRE5</accession>
<evidence type="ECO:0000313" key="2">
    <source>
        <dbReference type="EMBL" id="MBU2788830.1"/>
    </source>
</evidence>
<dbReference type="InterPro" id="IPR001509">
    <property type="entry name" value="Epimerase_deHydtase"/>
</dbReference>
<dbReference type="AlphaFoldDB" id="A0AAE2YRE5"/>
<gene>
    <name evidence="2" type="ORF">HFQ13_11580</name>
</gene>
<dbReference type="PANTHER" id="PTHR43245:SF52">
    <property type="entry name" value="NAD-DEPENDENT EPIMERASE_DEHYDRATASE"/>
    <property type="match status" value="1"/>
</dbReference>
<sequence>MSRILLTGSAGHTASVLLPRLLEHPDRPEIIAFDLLPATMQHPRLQWRQGDLRAVDWQPILAGVDSVIHLAFVVLSPRLGRQRHWRAEMAEINREGSGRLLQAASSAGVERFVYSSSVAVYGAWPDNPEGISEDQPLRPPPGFAYAEDKTSVEALMQEYSLRHPELRLSRLRLHAIVGQHAQPLVNAIACSAIGLRLPNPELPIQCLHEEDAAAAILAAWERGAHGAFNIAAPEPVAWSQIPRRWQIPVSPRQLHWLHQRLRPFTRRLGDPGWLLGLQYPLIVNCRRAEEELGWQPRYAVGEALASLPCGRSA</sequence>
<name>A0AAE2YRE5_9PROT</name>